<accession>A0A9W4IGA9</accession>
<reference evidence="4" key="1">
    <citation type="submission" date="2021-07" db="EMBL/GenBank/DDBJ databases">
        <authorList>
            <person name="Branca A.L. A."/>
        </authorList>
    </citation>
    <scope>NUCLEOTIDE SEQUENCE</scope>
</reference>
<feature type="compositionally biased region" description="Polar residues" evidence="1">
    <location>
        <begin position="530"/>
        <end position="545"/>
    </location>
</feature>
<evidence type="ECO:0000313" key="4">
    <source>
        <dbReference type="EMBL" id="CAG8273466.1"/>
    </source>
</evidence>
<evidence type="ECO:0000259" key="3">
    <source>
        <dbReference type="Pfam" id="PF26177"/>
    </source>
</evidence>
<proteinExistence type="predicted"/>
<gene>
    <name evidence="4" type="ORF">POLS_LOCUS9294</name>
</gene>
<evidence type="ECO:0000313" key="5">
    <source>
        <dbReference type="Proteomes" id="UP001153618"/>
    </source>
</evidence>
<feature type="region of interest" description="Disordered" evidence="1">
    <location>
        <begin position="487"/>
        <end position="545"/>
    </location>
</feature>
<dbReference type="InterPro" id="IPR059009">
    <property type="entry name" value="Znf_C2H2_17_1st"/>
</dbReference>
<evidence type="ECO:0008006" key="6">
    <source>
        <dbReference type="Google" id="ProtNLM"/>
    </source>
</evidence>
<dbReference type="Pfam" id="PF26177">
    <property type="entry name" value="zf_C2H2_17_1st"/>
    <property type="match status" value="1"/>
</dbReference>
<feature type="compositionally biased region" description="Basic and acidic residues" evidence="1">
    <location>
        <begin position="351"/>
        <end position="363"/>
    </location>
</feature>
<organism evidence="4 5">
    <name type="scientific">Penicillium olsonii</name>
    <dbReference type="NCBI Taxonomy" id="99116"/>
    <lineage>
        <taxon>Eukaryota</taxon>
        <taxon>Fungi</taxon>
        <taxon>Dikarya</taxon>
        <taxon>Ascomycota</taxon>
        <taxon>Pezizomycotina</taxon>
        <taxon>Eurotiomycetes</taxon>
        <taxon>Eurotiomycetidae</taxon>
        <taxon>Eurotiales</taxon>
        <taxon>Aspergillaceae</taxon>
        <taxon>Penicillium</taxon>
    </lineage>
</organism>
<feature type="domain" description="C2H2-domain containing protein second zinc finger" evidence="2">
    <location>
        <begin position="452"/>
        <end position="483"/>
    </location>
</feature>
<name>A0A9W4IGA9_PENOL</name>
<dbReference type="Proteomes" id="UP001153618">
    <property type="component" value="Unassembled WGS sequence"/>
</dbReference>
<dbReference type="InterPro" id="IPR059095">
    <property type="entry name" value="Znf_C2H2_17_2nd"/>
</dbReference>
<feature type="domain" description="C2H2-domain containing protein first zinc finger" evidence="3">
    <location>
        <begin position="413"/>
        <end position="444"/>
    </location>
</feature>
<protein>
    <recommendedName>
        <fullName evidence="6">C2H2 finger domain protein</fullName>
    </recommendedName>
</protein>
<dbReference type="Pfam" id="PF26176">
    <property type="entry name" value="zf_C2H2_17_2"/>
    <property type="match status" value="1"/>
</dbReference>
<comment type="caution">
    <text evidence="4">The sequence shown here is derived from an EMBL/GenBank/DDBJ whole genome shotgun (WGS) entry which is preliminary data.</text>
</comment>
<dbReference type="EMBL" id="CAJVOS010000093">
    <property type="protein sequence ID" value="CAG8273466.1"/>
    <property type="molecule type" value="Genomic_DNA"/>
</dbReference>
<evidence type="ECO:0000256" key="1">
    <source>
        <dbReference type="SAM" id="MobiDB-lite"/>
    </source>
</evidence>
<dbReference type="Gene3D" id="3.30.160.60">
    <property type="entry name" value="Classic Zinc Finger"/>
    <property type="match status" value="1"/>
</dbReference>
<keyword evidence="5" id="KW-1185">Reference proteome</keyword>
<dbReference type="AlphaFoldDB" id="A0A9W4IGA9"/>
<evidence type="ECO:0000259" key="2">
    <source>
        <dbReference type="Pfam" id="PF26176"/>
    </source>
</evidence>
<sequence>MLHDNDRGHRPPNLCSFWHHLPPGLTTDLDSNIEFPLHLDQTTSAWSITFHIRFCVLFTYNYTMSPRTSSDSERVISQPMHTMVSGMSNLASRSIQDDEMSSHDNSSLCSSIRTAHGNPQDMKNWTLNHQESFDQKTDPSEVHMLSFSLSQQLMTPTVGPNDVMYPVDFPAVPDMNDPEMSRDIYSTFLDFSSVENDSCARNGTPDDALSIGHSSHTDDSHYITESWTPMMHGAHYPGTTMEQFSSGLYQTVPVSPPLTEASNDMSVTSCSHPGFPSFMAPDDSLLGGDFTTSPIGTHGINPTEPLFPSTSLNERDLNRTIRPSKQSRRSALPAVSHKADPEFFPSLPVREPTRQKSKEGVEARNPREHQYYSMSTHSDGKYYCPFATGEKPCNHPPTTQKCAYQQYLDSHLKPYRCKVPACIDAQLRFSSNACLFRHEREAHGLHGHGDNPHLCLWEGCERAVPGNGFPRRWNLYDHMRRVHDYATSERHSSPETSPGAGQIKKKETAGRKRRVTGATPAPTMKRTRSVHSQASSIKATQTSIGQRLQNAESNYFKCRSRLMEQMGSISPQDNAAHEKLNASFQELFTLSLNIRQIEASQAVNHIPNGMPSA</sequence>
<feature type="region of interest" description="Disordered" evidence="1">
    <location>
        <begin position="323"/>
        <end position="363"/>
    </location>
</feature>
<dbReference type="OrthoDB" id="5062908at2759"/>